<evidence type="ECO:0000313" key="2">
    <source>
        <dbReference type="EMBL" id="KAK7896290.1"/>
    </source>
</evidence>
<feature type="region of interest" description="Disordered" evidence="1">
    <location>
        <begin position="448"/>
        <end position="477"/>
    </location>
</feature>
<keyword evidence="3" id="KW-1185">Reference proteome</keyword>
<feature type="compositionally biased region" description="Polar residues" evidence="1">
    <location>
        <begin position="356"/>
        <end position="371"/>
    </location>
</feature>
<dbReference type="Proteomes" id="UP001460270">
    <property type="component" value="Unassembled WGS sequence"/>
</dbReference>
<proteinExistence type="predicted"/>
<sequence length="477" mass="54051">MRARFQRFINTKSLLQLVLITRSGDLRRRVLLDESKSSNSIPAESVLFPELRRRNLCGSQPAQPDDSRSHLSPCSVLHSFCRSNEEEEKGEGSMNLYRSFGNLMEAWVVDGRAVRTPDFLAERSEDEPPSPPSSDADTNLRSESVDSGVETASSDISFPTVNVSVDLDPFTPSASQSPISAFPAPISSSSSSPYLKLNKSKVEEALMRAESFREERKMTAADEVVRRKPLETLSVKGHMFDLSRGQRSGSFVLRKTSSPAQLVRHMSDAPRRPQSAIYERPIFDCIPKVSSEAEKPELSPGLQYLEQVCQMLEEYARDQLHHNTLHSEPIEEAQEEQAAGSCQSEEADGEAEESCVSLNNTQTHRSNSEAQQRPRERPFGHFRQRSASDTNLASLHLRRLKLNHQEYNLSSHDLQERPEEDQENQDGQNDGLVKSKNYWRFKFGSLRVKEEDKRSSHGSTRRRLSQFFKRRRKTGPV</sequence>
<organism evidence="2 3">
    <name type="scientific">Mugilogobius chulae</name>
    <name type="common">yellowstripe goby</name>
    <dbReference type="NCBI Taxonomy" id="88201"/>
    <lineage>
        <taxon>Eukaryota</taxon>
        <taxon>Metazoa</taxon>
        <taxon>Chordata</taxon>
        <taxon>Craniata</taxon>
        <taxon>Vertebrata</taxon>
        <taxon>Euteleostomi</taxon>
        <taxon>Actinopterygii</taxon>
        <taxon>Neopterygii</taxon>
        <taxon>Teleostei</taxon>
        <taxon>Neoteleostei</taxon>
        <taxon>Acanthomorphata</taxon>
        <taxon>Gobiaria</taxon>
        <taxon>Gobiiformes</taxon>
        <taxon>Gobioidei</taxon>
        <taxon>Gobiidae</taxon>
        <taxon>Gobionellinae</taxon>
        <taxon>Mugilogobius</taxon>
    </lineage>
</organism>
<comment type="caution">
    <text evidence="2">The sequence shown here is derived from an EMBL/GenBank/DDBJ whole genome shotgun (WGS) entry which is preliminary data.</text>
</comment>
<dbReference type="EMBL" id="JBBPFD010000015">
    <property type="protein sequence ID" value="KAK7896290.1"/>
    <property type="molecule type" value="Genomic_DNA"/>
</dbReference>
<name>A0AAW0NED8_9GOBI</name>
<feature type="region of interest" description="Disordered" evidence="1">
    <location>
        <begin position="120"/>
        <end position="153"/>
    </location>
</feature>
<protein>
    <submittedName>
        <fullName evidence="2">Uncharacterized protein</fullName>
    </submittedName>
</protein>
<evidence type="ECO:0000256" key="1">
    <source>
        <dbReference type="SAM" id="MobiDB-lite"/>
    </source>
</evidence>
<feature type="region of interest" description="Disordered" evidence="1">
    <location>
        <begin position="411"/>
        <end position="434"/>
    </location>
</feature>
<dbReference type="AlphaFoldDB" id="A0AAW0NED8"/>
<feature type="compositionally biased region" description="Basic residues" evidence="1">
    <location>
        <begin position="459"/>
        <end position="477"/>
    </location>
</feature>
<feature type="region of interest" description="Disordered" evidence="1">
    <location>
        <begin position="174"/>
        <end position="193"/>
    </location>
</feature>
<evidence type="ECO:0000313" key="3">
    <source>
        <dbReference type="Proteomes" id="UP001460270"/>
    </source>
</evidence>
<feature type="region of interest" description="Disordered" evidence="1">
    <location>
        <begin position="331"/>
        <end position="388"/>
    </location>
</feature>
<accession>A0AAW0NED8</accession>
<gene>
    <name evidence="2" type="ORF">WMY93_021615</name>
</gene>
<reference evidence="3" key="1">
    <citation type="submission" date="2024-04" db="EMBL/GenBank/DDBJ databases">
        <title>Salinicola lusitanus LLJ914,a marine bacterium isolated from the Okinawa Trough.</title>
        <authorList>
            <person name="Li J."/>
        </authorList>
    </citation>
    <scope>NUCLEOTIDE SEQUENCE [LARGE SCALE GENOMIC DNA]</scope>
</reference>